<dbReference type="NCBIfam" id="TIGR00369">
    <property type="entry name" value="unchar_dom_1"/>
    <property type="match status" value="1"/>
</dbReference>
<accession>A0A852ZZA9</accession>
<dbReference type="Gene3D" id="3.10.129.10">
    <property type="entry name" value="Hotdog Thioesterase"/>
    <property type="match status" value="1"/>
</dbReference>
<feature type="domain" description="Thioesterase" evidence="4">
    <location>
        <begin position="193"/>
        <end position="270"/>
    </location>
</feature>
<dbReference type="GO" id="GO:0005829">
    <property type="term" value="C:cytosol"/>
    <property type="evidence" value="ECO:0007669"/>
    <property type="project" value="TreeGrafter"/>
</dbReference>
<comment type="caution">
    <text evidence="5">The sequence shown here is derived from an EMBL/GenBank/DDBJ whole genome shotgun (WGS) entry which is preliminary data.</text>
</comment>
<comment type="similarity">
    <text evidence="1">Belongs to the thioesterase PaaI family.</text>
</comment>
<keyword evidence="2" id="KW-0378">Hydrolase</keyword>
<dbReference type="PANTHER" id="PTHR43240">
    <property type="entry name" value="1,4-DIHYDROXY-2-NAPHTHOYL-COA THIOESTERASE 1"/>
    <property type="match status" value="1"/>
</dbReference>
<gene>
    <name evidence="5" type="ORF">FHU37_004110</name>
</gene>
<feature type="compositionally biased region" description="Low complexity" evidence="3">
    <location>
        <begin position="91"/>
        <end position="103"/>
    </location>
</feature>
<feature type="compositionally biased region" description="Basic and acidic residues" evidence="3">
    <location>
        <begin position="109"/>
        <end position="118"/>
    </location>
</feature>
<reference evidence="5 6" key="1">
    <citation type="submission" date="2020-07" db="EMBL/GenBank/DDBJ databases">
        <title>Sequencing the genomes of 1000 actinobacteria strains.</title>
        <authorList>
            <person name="Klenk H.-P."/>
        </authorList>
    </citation>
    <scope>NUCLEOTIDE SEQUENCE [LARGE SCALE GENOMIC DNA]</scope>
    <source>
        <strain evidence="5 6">DSM 42178</strain>
    </source>
</reference>
<feature type="compositionally biased region" description="Low complexity" evidence="3">
    <location>
        <begin position="129"/>
        <end position="149"/>
    </location>
</feature>
<organism evidence="5 6">
    <name type="scientific">Allostreptomyces psammosilenae</name>
    <dbReference type="NCBI Taxonomy" id="1892865"/>
    <lineage>
        <taxon>Bacteria</taxon>
        <taxon>Bacillati</taxon>
        <taxon>Actinomycetota</taxon>
        <taxon>Actinomycetes</taxon>
        <taxon>Kitasatosporales</taxon>
        <taxon>Streptomycetaceae</taxon>
        <taxon>Allostreptomyces</taxon>
    </lineage>
</organism>
<dbReference type="InterPro" id="IPR029069">
    <property type="entry name" value="HotDog_dom_sf"/>
</dbReference>
<dbReference type="InterPro" id="IPR003736">
    <property type="entry name" value="PAAI_dom"/>
</dbReference>
<dbReference type="CDD" id="cd03443">
    <property type="entry name" value="PaaI_thioesterase"/>
    <property type="match status" value="1"/>
</dbReference>
<evidence type="ECO:0000313" key="6">
    <source>
        <dbReference type="Proteomes" id="UP000567795"/>
    </source>
</evidence>
<evidence type="ECO:0000256" key="3">
    <source>
        <dbReference type="SAM" id="MobiDB-lite"/>
    </source>
</evidence>
<dbReference type="InterPro" id="IPR006683">
    <property type="entry name" value="Thioestr_dom"/>
</dbReference>
<protein>
    <submittedName>
        <fullName evidence="5">Uncharacterized protein (TIGR00369 family)</fullName>
    </submittedName>
</protein>
<dbReference type="PANTHER" id="PTHR43240:SF5">
    <property type="entry name" value="1,4-DIHYDROXY-2-NAPHTHOYL-COA THIOESTERASE 1"/>
    <property type="match status" value="1"/>
</dbReference>
<dbReference type="Pfam" id="PF21863">
    <property type="entry name" value="HTH_67"/>
    <property type="match status" value="1"/>
</dbReference>
<dbReference type="EMBL" id="JACBZD010000001">
    <property type="protein sequence ID" value="NYI07167.1"/>
    <property type="molecule type" value="Genomic_DNA"/>
</dbReference>
<feature type="region of interest" description="Disordered" evidence="3">
    <location>
        <begin position="91"/>
        <end position="157"/>
    </location>
</feature>
<dbReference type="InterPro" id="IPR054058">
    <property type="entry name" value="HTH_67"/>
</dbReference>
<dbReference type="AlphaFoldDB" id="A0A852ZZA9"/>
<keyword evidence="6" id="KW-1185">Reference proteome</keyword>
<evidence type="ECO:0000313" key="5">
    <source>
        <dbReference type="EMBL" id="NYI07167.1"/>
    </source>
</evidence>
<sequence>MDLSTARRIGAAVNGLYSAVFFAREVAAELAAVGVTSPTPPGPGYFALRAAPMGAVGPGVVTATFHSFSPAAVAAAVPAVWSAARDGLDAGDVPGAPDVPGGARRTVAHRADRDHDRPPPQGSPPMNTESPVSPVPADAAAGPAAEGSPYGTPVMPGLGPDQDLVTRMGIRILEATPQRLVATMPVDGNRQPYGLLHGGASAVLAETLGSVGAALHAGEGRIAVGIELNATHHRSATSGLVTGTATPLQLGRTLASYEIVITDEQDRRVCTARLSCLIRDAG</sequence>
<dbReference type="Proteomes" id="UP000567795">
    <property type="component" value="Unassembled WGS sequence"/>
</dbReference>
<dbReference type="Pfam" id="PF03061">
    <property type="entry name" value="4HBT"/>
    <property type="match status" value="1"/>
</dbReference>
<name>A0A852ZZA9_9ACTN</name>
<proteinExistence type="inferred from homology"/>
<dbReference type="GO" id="GO:0061522">
    <property type="term" value="F:1,4-dihydroxy-2-naphthoyl-CoA thioesterase activity"/>
    <property type="evidence" value="ECO:0007669"/>
    <property type="project" value="TreeGrafter"/>
</dbReference>
<evidence type="ECO:0000259" key="4">
    <source>
        <dbReference type="Pfam" id="PF03061"/>
    </source>
</evidence>
<evidence type="ECO:0000256" key="2">
    <source>
        <dbReference type="ARBA" id="ARBA00022801"/>
    </source>
</evidence>
<evidence type="ECO:0000256" key="1">
    <source>
        <dbReference type="ARBA" id="ARBA00008324"/>
    </source>
</evidence>
<dbReference type="SUPFAM" id="SSF54637">
    <property type="entry name" value="Thioesterase/thiol ester dehydrase-isomerase"/>
    <property type="match status" value="1"/>
</dbReference>